<feature type="transmembrane region" description="Helical" evidence="6">
    <location>
        <begin position="12"/>
        <end position="32"/>
    </location>
</feature>
<evidence type="ECO:0000256" key="4">
    <source>
        <dbReference type="ARBA" id="ARBA00022989"/>
    </source>
</evidence>
<dbReference type="PANTHER" id="PTHR43124">
    <property type="entry name" value="PURINE EFFLUX PUMP PBUE"/>
    <property type="match status" value="1"/>
</dbReference>
<feature type="transmembrane region" description="Helical" evidence="6">
    <location>
        <begin position="52"/>
        <end position="72"/>
    </location>
</feature>
<dbReference type="AlphaFoldDB" id="A0A367PHB2"/>
<sequence length="406" mass="41734">MITTASEKKIPLAVYMLALGAFAIGTEGFMISPLLPSLAADLGVSIERVGQLVTVFALAYGISSPVLTAATGNLNRRTLLLASIVIFALSNLLAYLADGFWWLMGARVLLALSAGLFVPGANALAGAVVNPALRGRAIAVVNAGITVALALGVPLGAVIGHALGWRMTFAGVAVLSAIAAIGVYLGVPREIGQGLPTATLRQRVSVAVRPVVLATLLATTLWAIGGYTVYTYLSPLVSSLTTLRDTQISFVMFAWGISAAVGVFLGGGLSDRFGPPRVIVPAAVIMGLAFLSLSLDARLVQPEHALWPVLIAVMFWGVSAWAFHPAQQARLIELAGLNVASIVLSLNASFMYIGCAVGAAVGGLTLAQSHIGNLGLVGGLFEMASVAVTLAILACNDRVIASGKPA</sequence>
<dbReference type="RefSeq" id="WP_114133042.1">
    <property type="nucleotide sequence ID" value="NZ_CP068435.1"/>
</dbReference>
<dbReference type="Pfam" id="PF07690">
    <property type="entry name" value="MFS_1"/>
    <property type="match status" value="1"/>
</dbReference>
<dbReference type="InterPro" id="IPR011701">
    <property type="entry name" value="MFS"/>
</dbReference>
<feature type="transmembrane region" description="Helical" evidence="6">
    <location>
        <begin position="109"/>
        <end position="130"/>
    </location>
</feature>
<feature type="transmembrane region" description="Helical" evidence="6">
    <location>
        <begin position="335"/>
        <end position="362"/>
    </location>
</feature>
<dbReference type="SUPFAM" id="SSF103473">
    <property type="entry name" value="MFS general substrate transporter"/>
    <property type="match status" value="1"/>
</dbReference>
<organism evidence="8 9">
    <name type="scientific">Cupriavidus necator</name>
    <name type="common">Alcaligenes eutrophus</name>
    <name type="synonym">Ralstonia eutropha</name>
    <dbReference type="NCBI Taxonomy" id="106590"/>
    <lineage>
        <taxon>Bacteria</taxon>
        <taxon>Pseudomonadati</taxon>
        <taxon>Pseudomonadota</taxon>
        <taxon>Betaproteobacteria</taxon>
        <taxon>Burkholderiales</taxon>
        <taxon>Burkholderiaceae</taxon>
        <taxon>Cupriavidus</taxon>
    </lineage>
</organism>
<evidence type="ECO:0000256" key="1">
    <source>
        <dbReference type="ARBA" id="ARBA00004651"/>
    </source>
</evidence>
<accession>A0A367PHB2</accession>
<dbReference type="Proteomes" id="UP000253501">
    <property type="component" value="Unassembled WGS sequence"/>
</dbReference>
<dbReference type="PROSITE" id="PS50850">
    <property type="entry name" value="MFS"/>
    <property type="match status" value="1"/>
</dbReference>
<keyword evidence="5 6" id="KW-0472">Membrane</keyword>
<proteinExistence type="predicted"/>
<dbReference type="InterPro" id="IPR036259">
    <property type="entry name" value="MFS_trans_sf"/>
</dbReference>
<comment type="caution">
    <text evidence="8">The sequence shown here is derived from an EMBL/GenBank/DDBJ whole genome shotgun (WGS) entry which is preliminary data.</text>
</comment>
<reference evidence="8 9" key="1">
    <citation type="submission" date="2018-04" db="EMBL/GenBank/DDBJ databases">
        <title>Cupriavidus necator CR12 genome sequencing and assembly.</title>
        <authorList>
            <person name="Ben Fekih I."/>
            <person name="Mazhar H.S."/>
            <person name="Bello S.K."/>
            <person name="Rensing C."/>
        </authorList>
    </citation>
    <scope>NUCLEOTIDE SEQUENCE [LARGE SCALE GENOMIC DNA]</scope>
    <source>
        <strain evidence="8 9">CR12</strain>
    </source>
</reference>
<feature type="transmembrane region" description="Helical" evidence="6">
    <location>
        <begin position="79"/>
        <end position="97"/>
    </location>
</feature>
<gene>
    <name evidence="8" type="ORF">DDK22_17770</name>
</gene>
<keyword evidence="4 6" id="KW-1133">Transmembrane helix</keyword>
<keyword evidence="2" id="KW-1003">Cell membrane</keyword>
<evidence type="ECO:0000256" key="2">
    <source>
        <dbReference type="ARBA" id="ARBA00022475"/>
    </source>
</evidence>
<feature type="transmembrane region" description="Helical" evidence="6">
    <location>
        <begin position="374"/>
        <end position="395"/>
    </location>
</feature>
<evidence type="ECO:0000259" key="7">
    <source>
        <dbReference type="PROSITE" id="PS50850"/>
    </source>
</evidence>
<dbReference type="EMBL" id="QDHA01000040">
    <property type="protein sequence ID" value="RCJ07252.1"/>
    <property type="molecule type" value="Genomic_DNA"/>
</dbReference>
<feature type="transmembrane region" description="Helical" evidence="6">
    <location>
        <begin position="137"/>
        <end position="159"/>
    </location>
</feature>
<feature type="transmembrane region" description="Helical" evidence="6">
    <location>
        <begin position="206"/>
        <end position="227"/>
    </location>
</feature>
<protein>
    <submittedName>
        <fullName evidence="8">MFS transporter</fullName>
    </submittedName>
</protein>
<dbReference type="InterPro" id="IPR050189">
    <property type="entry name" value="MFS_Efflux_Transporters"/>
</dbReference>
<feature type="transmembrane region" description="Helical" evidence="6">
    <location>
        <begin position="305"/>
        <end position="323"/>
    </location>
</feature>
<feature type="transmembrane region" description="Helical" evidence="6">
    <location>
        <begin position="278"/>
        <end position="299"/>
    </location>
</feature>
<feature type="domain" description="Major facilitator superfamily (MFS) profile" evidence="7">
    <location>
        <begin position="13"/>
        <end position="397"/>
    </location>
</feature>
<evidence type="ECO:0000256" key="3">
    <source>
        <dbReference type="ARBA" id="ARBA00022692"/>
    </source>
</evidence>
<dbReference type="GO" id="GO:0005886">
    <property type="term" value="C:plasma membrane"/>
    <property type="evidence" value="ECO:0007669"/>
    <property type="project" value="UniProtKB-SubCell"/>
</dbReference>
<evidence type="ECO:0000313" key="9">
    <source>
        <dbReference type="Proteomes" id="UP000253501"/>
    </source>
</evidence>
<feature type="transmembrane region" description="Helical" evidence="6">
    <location>
        <begin position="165"/>
        <end position="185"/>
    </location>
</feature>
<dbReference type="InterPro" id="IPR020846">
    <property type="entry name" value="MFS_dom"/>
</dbReference>
<keyword evidence="3 6" id="KW-0812">Transmembrane</keyword>
<dbReference type="Gene3D" id="1.20.1250.20">
    <property type="entry name" value="MFS general substrate transporter like domains"/>
    <property type="match status" value="1"/>
</dbReference>
<evidence type="ECO:0000313" key="8">
    <source>
        <dbReference type="EMBL" id="RCJ07252.1"/>
    </source>
</evidence>
<name>A0A367PHB2_CUPNE</name>
<evidence type="ECO:0000256" key="5">
    <source>
        <dbReference type="ARBA" id="ARBA00023136"/>
    </source>
</evidence>
<comment type="subcellular location">
    <subcellularLocation>
        <location evidence="1">Cell membrane</location>
        <topology evidence="1">Multi-pass membrane protein</topology>
    </subcellularLocation>
</comment>
<evidence type="ECO:0000256" key="6">
    <source>
        <dbReference type="SAM" id="Phobius"/>
    </source>
</evidence>
<dbReference type="CDD" id="cd17324">
    <property type="entry name" value="MFS_NepI_like"/>
    <property type="match status" value="1"/>
</dbReference>
<dbReference type="PANTHER" id="PTHR43124:SF10">
    <property type="entry name" value="PURINE EFFLUX PUMP PBUE"/>
    <property type="match status" value="1"/>
</dbReference>
<feature type="transmembrane region" description="Helical" evidence="6">
    <location>
        <begin position="247"/>
        <end position="266"/>
    </location>
</feature>
<dbReference type="GO" id="GO:0022857">
    <property type="term" value="F:transmembrane transporter activity"/>
    <property type="evidence" value="ECO:0007669"/>
    <property type="project" value="InterPro"/>
</dbReference>